<keyword evidence="1" id="KW-1133">Transmembrane helix</keyword>
<reference evidence="2" key="1">
    <citation type="submission" date="2024-05" db="EMBL/GenBank/DDBJ databases">
        <title>Complete Genome Sequences of 14 Acinetobacter baumannii phages isolated in Kenya.</title>
        <authorList>
            <person name="Mwai F."/>
            <person name="Kigen C."/>
            <person name="Makobe C."/>
            <person name="Georges M."/>
            <person name="Mutai I."/>
            <person name="Odoyo E."/>
            <person name="Gachoya M."/>
            <person name="Musila L."/>
        </authorList>
    </citation>
    <scope>NUCLEOTIDE SEQUENCE</scope>
</reference>
<accession>A0AAU8KW64</accession>
<proteinExistence type="predicted"/>
<dbReference type="EMBL" id="PP841126">
    <property type="protein sequence ID" value="XCN26968.1"/>
    <property type="molecule type" value="Genomic_DNA"/>
</dbReference>
<evidence type="ECO:0000313" key="2">
    <source>
        <dbReference type="EMBL" id="XCN26968.1"/>
    </source>
</evidence>
<protein>
    <submittedName>
        <fullName evidence="2">Uncharacterized protein</fullName>
    </submittedName>
</protein>
<keyword evidence="1" id="KW-0472">Membrane</keyword>
<feature type="transmembrane region" description="Helical" evidence="1">
    <location>
        <begin position="17"/>
        <end position="34"/>
    </location>
</feature>
<organism evidence="2">
    <name type="scientific">Acinetobacter phage vB_Ab_1137_KEN_01</name>
    <dbReference type="NCBI Taxonomy" id="3143009"/>
    <lineage>
        <taxon>Viruses</taxon>
    </lineage>
</organism>
<sequence length="35" mass="4275">MYVIYIQEVLAFERRTYNWFILFNVCSVVCIRVVS</sequence>
<evidence type="ECO:0000256" key="1">
    <source>
        <dbReference type="SAM" id="Phobius"/>
    </source>
</evidence>
<name>A0AAU8KW64_9VIRU</name>
<keyword evidence="1" id="KW-0812">Transmembrane</keyword>
<gene>
    <name evidence="2" type="ORF">KOOPHZQY_CDS0041</name>
</gene>